<evidence type="ECO:0000313" key="4">
    <source>
        <dbReference type="EMBL" id="MFD0963443.1"/>
    </source>
</evidence>
<dbReference type="NCBIfam" id="TIGR04183">
    <property type="entry name" value="Por_Secre_tail"/>
    <property type="match status" value="1"/>
</dbReference>
<keyword evidence="5" id="KW-1185">Reference proteome</keyword>
<feature type="signal peptide" evidence="2">
    <location>
        <begin position="1"/>
        <end position="19"/>
    </location>
</feature>
<accession>A0ABW3I137</accession>
<sequence>MKKIYIAFTLLAMTFGVKAQNMNYSLSHIGTNANGNLEMALVATPDFTETNGNSSDMGAVVSIAGGAYLLPGNTGFVNNCVFTPPASNVCDYAIPATEWDATYLAGPSASSGNFVYQLLRTPGATNVFFDAESGTPIIMAVFQVTTGSGAPTTGSISIIDNSDALISSEPNENFLNINYPTATSGSTQDILGTVNTTPFSFAALSTSDVSLNLNEAVLSPNPTKGSFVVEGLKTAASVSMYSVNGKKILSIDNYQGESINTSNVSSGLYLVSIESEGSKEVRRLMIQ</sequence>
<name>A0ABW3I137_9FLAO</name>
<evidence type="ECO:0000259" key="3">
    <source>
        <dbReference type="Pfam" id="PF18962"/>
    </source>
</evidence>
<dbReference type="EMBL" id="JBHTJM010000006">
    <property type="protein sequence ID" value="MFD0963443.1"/>
    <property type="molecule type" value="Genomic_DNA"/>
</dbReference>
<protein>
    <submittedName>
        <fullName evidence="4">T9SS type A sorting domain-containing protein</fullName>
    </submittedName>
</protein>
<dbReference type="InterPro" id="IPR026444">
    <property type="entry name" value="Secre_tail"/>
</dbReference>
<keyword evidence="1 2" id="KW-0732">Signal</keyword>
<proteinExistence type="predicted"/>
<dbReference type="Proteomes" id="UP001596997">
    <property type="component" value="Unassembled WGS sequence"/>
</dbReference>
<reference evidence="5" key="1">
    <citation type="journal article" date="2019" name="Int. J. Syst. Evol. Microbiol.">
        <title>The Global Catalogue of Microorganisms (GCM) 10K type strain sequencing project: providing services to taxonomists for standard genome sequencing and annotation.</title>
        <authorList>
            <consortium name="The Broad Institute Genomics Platform"/>
            <consortium name="The Broad Institute Genome Sequencing Center for Infectious Disease"/>
            <person name="Wu L."/>
            <person name="Ma J."/>
        </authorList>
    </citation>
    <scope>NUCLEOTIDE SEQUENCE [LARGE SCALE GENOMIC DNA]</scope>
    <source>
        <strain evidence="5">CCUG 62114</strain>
    </source>
</reference>
<evidence type="ECO:0000256" key="1">
    <source>
        <dbReference type="ARBA" id="ARBA00022729"/>
    </source>
</evidence>
<gene>
    <name evidence="4" type="ORF">ACFQ1O_05475</name>
</gene>
<dbReference type="Pfam" id="PF18962">
    <property type="entry name" value="Por_Secre_tail"/>
    <property type="match status" value="1"/>
</dbReference>
<dbReference type="RefSeq" id="WP_377714167.1">
    <property type="nucleotide sequence ID" value="NZ_JBHTJM010000006.1"/>
</dbReference>
<feature type="chain" id="PRO_5045339447" evidence="2">
    <location>
        <begin position="20"/>
        <end position="287"/>
    </location>
</feature>
<feature type="domain" description="Secretion system C-terminal sorting" evidence="3">
    <location>
        <begin position="220"/>
        <end position="286"/>
    </location>
</feature>
<comment type="caution">
    <text evidence="4">The sequence shown here is derived from an EMBL/GenBank/DDBJ whole genome shotgun (WGS) entry which is preliminary data.</text>
</comment>
<organism evidence="4 5">
    <name type="scientific">Pseudofulvibacter geojedonensis</name>
    <dbReference type="NCBI Taxonomy" id="1123758"/>
    <lineage>
        <taxon>Bacteria</taxon>
        <taxon>Pseudomonadati</taxon>
        <taxon>Bacteroidota</taxon>
        <taxon>Flavobacteriia</taxon>
        <taxon>Flavobacteriales</taxon>
        <taxon>Flavobacteriaceae</taxon>
        <taxon>Pseudofulvibacter</taxon>
    </lineage>
</organism>
<evidence type="ECO:0000313" key="5">
    <source>
        <dbReference type="Proteomes" id="UP001596997"/>
    </source>
</evidence>
<evidence type="ECO:0000256" key="2">
    <source>
        <dbReference type="SAM" id="SignalP"/>
    </source>
</evidence>